<feature type="compositionally biased region" description="Polar residues" evidence="1">
    <location>
        <begin position="426"/>
        <end position="474"/>
    </location>
</feature>
<accession>A0A074ZLU3</accession>
<dbReference type="EMBL" id="KL596814">
    <property type="protein sequence ID" value="KER24330.1"/>
    <property type="molecule type" value="Genomic_DNA"/>
</dbReference>
<dbReference type="CTD" id="20322149"/>
<feature type="compositionally biased region" description="Polar residues" evidence="1">
    <location>
        <begin position="521"/>
        <end position="535"/>
    </location>
</feature>
<dbReference type="OrthoDB" id="6255108at2759"/>
<name>A0A074ZLU3_OPIVI</name>
<feature type="compositionally biased region" description="Low complexity" evidence="1">
    <location>
        <begin position="238"/>
        <end position="254"/>
    </location>
</feature>
<gene>
    <name evidence="2" type="ORF">T265_07970</name>
</gene>
<dbReference type="KEGG" id="ovi:T265_07970"/>
<dbReference type="RefSeq" id="XP_009171911.1">
    <property type="nucleotide sequence ID" value="XM_009173647.1"/>
</dbReference>
<feature type="compositionally biased region" description="Polar residues" evidence="1">
    <location>
        <begin position="187"/>
        <end position="196"/>
    </location>
</feature>
<keyword evidence="3" id="KW-1185">Reference proteome</keyword>
<feature type="compositionally biased region" description="Low complexity" evidence="1">
    <location>
        <begin position="221"/>
        <end position="231"/>
    </location>
</feature>
<protein>
    <submittedName>
        <fullName evidence="2">Uncharacterized protein</fullName>
    </submittedName>
</protein>
<sequence length="631" mass="66561">MLKSTGGISDGLPMFAKSGRGSPGRINSCAASEDPPSTPNDLGSSSLVSNVQTSALTTAPVAGHPRGNRLGSDTQTPTHCASVKESASYHHRPGVHYPTTHGASHYFAHPHHHRDALAHLPPGTGMANQHISHHSTYVNLHSHQHNSTPRYHANSIVSSHGTSRSQLPNQLQDFMMNQWLQFKSQRNFATSENSRSPLPRTPTPTATPCREDAATPPSPASTPTIQQSTTSVDRGTISSQSSGSSADHAGGSHSLPRRQPSHYYDGPAFVDNASVSWNHRRRGGPMGLAYRHPSSDASAWFRGQAVVRKTSSPTTPPNRGPGVFVQARPAPVVQSAPIVNNNNNNSTSRGAIDTPVAVNGVPSSGKVAMVLGKVLSAGGSPTPEERKPSAVSGATEHTAVPDSSASAVSGITEVSRFQVTCEKENPNTTRSETVTSDASQDALTTNKETSDQSKPSLPPEATQSHPDQEYSSTPKPLRDNYDEVFSSNQLHSEFPGRTPADGDACLNPQIDLPEPKGSANGLMSINVTSPPATGSKQRDRADTPNTSEQYWTPDPPASPSNGNNIAVEPVSNSVLHPGLLGCNTTPADSLLSHFDSLDLTHPCAAAALTPNGSAPHTPPSRSRLESINDVD</sequence>
<evidence type="ECO:0000313" key="2">
    <source>
        <dbReference type="EMBL" id="KER24330.1"/>
    </source>
</evidence>
<feature type="region of interest" description="Disordered" evidence="1">
    <location>
        <begin position="376"/>
        <end position="564"/>
    </location>
</feature>
<evidence type="ECO:0000313" key="3">
    <source>
        <dbReference type="Proteomes" id="UP000054324"/>
    </source>
</evidence>
<feature type="region of interest" description="Disordered" evidence="1">
    <location>
        <begin position="1"/>
        <end position="78"/>
    </location>
</feature>
<reference evidence="2 3" key="1">
    <citation type="submission" date="2013-11" db="EMBL/GenBank/DDBJ databases">
        <title>Opisthorchis viverrini - life in the bile duct.</title>
        <authorList>
            <person name="Young N.D."/>
            <person name="Nagarajan N."/>
            <person name="Lin S.J."/>
            <person name="Korhonen P.K."/>
            <person name="Jex A.R."/>
            <person name="Hall R.S."/>
            <person name="Safavi-Hemami H."/>
            <person name="Kaewkong W."/>
            <person name="Bertrand D."/>
            <person name="Gao S."/>
            <person name="Seet Q."/>
            <person name="Wongkham S."/>
            <person name="Teh B.T."/>
            <person name="Wongkham C."/>
            <person name="Intapan P.M."/>
            <person name="Maleewong W."/>
            <person name="Yang X."/>
            <person name="Hu M."/>
            <person name="Wang Z."/>
            <person name="Hofmann A."/>
            <person name="Sternberg P.W."/>
            <person name="Tan P."/>
            <person name="Wang J."/>
            <person name="Gasser R.B."/>
        </authorList>
    </citation>
    <scope>NUCLEOTIDE SEQUENCE [LARGE SCALE GENOMIC DNA]</scope>
</reference>
<proteinExistence type="predicted"/>
<feature type="compositionally biased region" description="Polar residues" evidence="1">
    <location>
        <begin position="39"/>
        <end position="57"/>
    </location>
</feature>
<feature type="compositionally biased region" description="Basic and acidic residues" evidence="1">
    <location>
        <begin position="622"/>
        <end position="631"/>
    </location>
</feature>
<organism evidence="2 3">
    <name type="scientific">Opisthorchis viverrini</name>
    <name type="common">Southeast Asian liver fluke</name>
    <dbReference type="NCBI Taxonomy" id="6198"/>
    <lineage>
        <taxon>Eukaryota</taxon>
        <taxon>Metazoa</taxon>
        <taxon>Spiralia</taxon>
        <taxon>Lophotrochozoa</taxon>
        <taxon>Platyhelminthes</taxon>
        <taxon>Trematoda</taxon>
        <taxon>Digenea</taxon>
        <taxon>Opisthorchiida</taxon>
        <taxon>Opisthorchiata</taxon>
        <taxon>Opisthorchiidae</taxon>
        <taxon>Opisthorchis</taxon>
    </lineage>
</organism>
<dbReference type="Proteomes" id="UP000054324">
    <property type="component" value="Unassembled WGS sequence"/>
</dbReference>
<feature type="region of interest" description="Disordered" evidence="1">
    <location>
        <begin position="140"/>
        <end position="166"/>
    </location>
</feature>
<feature type="region of interest" description="Disordered" evidence="1">
    <location>
        <begin position="608"/>
        <end position="631"/>
    </location>
</feature>
<dbReference type="AlphaFoldDB" id="A0A074ZLU3"/>
<dbReference type="GeneID" id="20322149"/>
<feature type="region of interest" description="Disordered" evidence="1">
    <location>
        <begin position="187"/>
        <end position="267"/>
    </location>
</feature>
<evidence type="ECO:0000256" key="1">
    <source>
        <dbReference type="SAM" id="MobiDB-lite"/>
    </source>
</evidence>